<sequence>MTNGVIDVATIEALIETACRAPSLHNSQPWKWVIDGRTVHLYADNERLLPITDNSGRQLSISCGAALDHLRVAAAGADLDSHITRFPDPAAPDLLATVEFQRAAKTSEEDRTRAKAILHRRTDRLVFLPPGDWHEVSAVLHDIAIGLGARVEEIPPRRRAELAHVSHRAAALHRYDSTYKAELQWWTGRSTLPDGIPVTAVPSRAEASRVPFGRTFPVAEKQPMHRVEVGVDRSQILVLTTPGDSREDWLRCGEALSTILLECTARGLATCPLTHMTELPDSRSLIREMLTGSGVPQVIVRVGSASAWTADPLTPRRPLADVLTVRPTAG</sequence>
<dbReference type="InterPro" id="IPR029479">
    <property type="entry name" value="Nitroreductase"/>
</dbReference>
<dbReference type="Pfam" id="PF00881">
    <property type="entry name" value="Nitroreductase"/>
    <property type="match status" value="1"/>
</dbReference>
<dbReference type="NCBIfam" id="NF047509">
    <property type="entry name" value="Rv3131_FMN_oxido"/>
    <property type="match status" value="1"/>
</dbReference>
<dbReference type="SUPFAM" id="SSF55469">
    <property type="entry name" value="FMN-dependent nitroreductase-like"/>
    <property type="match status" value="2"/>
</dbReference>
<dbReference type="InterPro" id="IPR000415">
    <property type="entry name" value="Nitroreductase-like"/>
</dbReference>
<dbReference type="InterPro" id="IPR050627">
    <property type="entry name" value="Nitroreductase/BluB"/>
</dbReference>
<name>A0ABW7JWZ0_9NOCA</name>
<dbReference type="Gene3D" id="3.40.109.10">
    <property type="entry name" value="NADH Oxidase"/>
    <property type="match status" value="2"/>
</dbReference>
<dbReference type="PANTHER" id="PTHR23026:SF123">
    <property type="entry name" value="NAD(P)H NITROREDUCTASE RV3131-RELATED"/>
    <property type="match status" value="1"/>
</dbReference>
<feature type="domain" description="Nitroreductase" evidence="1">
    <location>
        <begin position="171"/>
        <end position="303"/>
    </location>
</feature>
<accession>A0ABW7JWZ0</accession>
<gene>
    <name evidence="2" type="ORF">ACHIPZ_25910</name>
</gene>
<proteinExistence type="predicted"/>
<dbReference type="EMBL" id="JBIMSO010000130">
    <property type="protein sequence ID" value="MFH5211609.1"/>
    <property type="molecule type" value="Genomic_DNA"/>
</dbReference>
<evidence type="ECO:0000313" key="3">
    <source>
        <dbReference type="Proteomes" id="UP001609175"/>
    </source>
</evidence>
<organism evidence="2 3">
    <name type="scientific">Antrihabitans spumae</name>
    <dbReference type="NCBI Taxonomy" id="3373370"/>
    <lineage>
        <taxon>Bacteria</taxon>
        <taxon>Bacillati</taxon>
        <taxon>Actinomycetota</taxon>
        <taxon>Actinomycetes</taxon>
        <taxon>Mycobacteriales</taxon>
        <taxon>Nocardiaceae</taxon>
        <taxon>Antrihabitans</taxon>
    </lineage>
</organism>
<comment type="caution">
    <text evidence="2">The sequence shown here is derived from an EMBL/GenBank/DDBJ whole genome shotgun (WGS) entry which is preliminary data.</text>
</comment>
<dbReference type="PANTHER" id="PTHR23026">
    <property type="entry name" value="NADPH NITROREDUCTASE"/>
    <property type="match status" value="1"/>
</dbReference>
<evidence type="ECO:0000259" key="1">
    <source>
        <dbReference type="Pfam" id="PF00881"/>
    </source>
</evidence>
<protein>
    <submittedName>
        <fullName evidence="2">Acg family FMN-binding oxidoreductase</fullName>
    </submittedName>
</protein>
<evidence type="ECO:0000313" key="2">
    <source>
        <dbReference type="EMBL" id="MFH5211609.1"/>
    </source>
</evidence>
<dbReference type="Proteomes" id="UP001609175">
    <property type="component" value="Unassembled WGS sequence"/>
</dbReference>
<reference evidence="2 3" key="1">
    <citation type="submission" date="2024-10" db="EMBL/GenBank/DDBJ databases">
        <authorList>
            <person name="Riesco R."/>
        </authorList>
    </citation>
    <scope>NUCLEOTIDE SEQUENCE [LARGE SCALE GENOMIC DNA]</scope>
    <source>
        <strain evidence="2 3">NCIMB 15449</strain>
    </source>
</reference>